<dbReference type="Pfam" id="PF10067">
    <property type="entry name" value="DUF2306"/>
    <property type="match status" value="1"/>
</dbReference>
<gene>
    <name evidence="2" type="ORF">GTP81_01705</name>
</gene>
<dbReference type="AlphaFoldDB" id="A0A845H9F4"/>
<organism evidence="2 3">
    <name type="scientific">Duganella vulcania</name>
    <dbReference type="NCBI Taxonomy" id="2692166"/>
    <lineage>
        <taxon>Bacteria</taxon>
        <taxon>Pseudomonadati</taxon>
        <taxon>Pseudomonadota</taxon>
        <taxon>Betaproteobacteria</taxon>
        <taxon>Burkholderiales</taxon>
        <taxon>Oxalobacteraceae</taxon>
        <taxon>Telluria group</taxon>
        <taxon>Duganella</taxon>
    </lineage>
</organism>
<dbReference type="RefSeq" id="WP_161088301.1">
    <property type="nucleotide sequence ID" value="NZ_WWCV01000002.1"/>
</dbReference>
<name>A0A845H9F4_9BURK</name>
<proteinExistence type="predicted"/>
<keyword evidence="1" id="KW-0812">Transmembrane</keyword>
<dbReference type="InterPro" id="IPR018750">
    <property type="entry name" value="DUF2306_membrane"/>
</dbReference>
<feature type="transmembrane region" description="Helical" evidence="1">
    <location>
        <begin position="171"/>
        <end position="192"/>
    </location>
</feature>
<evidence type="ECO:0000313" key="3">
    <source>
        <dbReference type="Proteomes" id="UP000484875"/>
    </source>
</evidence>
<feature type="transmembrane region" description="Helical" evidence="1">
    <location>
        <begin position="12"/>
        <end position="30"/>
    </location>
</feature>
<dbReference type="EMBL" id="WWCV01000002">
    <property type="protein sequence ID" value="MYN15460.1"/>
    <property type="molecule type" value="Genomic_DNA"/>
</dbReference>
<sequence>MLDTVSQRQLWMIFFVLGGLVAWVMVQVELPMLLGWNPAWELRTSDYRLLLHVHATAGSVALFAAPLQLLTYRRARRLHRPIGYAYLLAICIGAPTAIWIALDHLPGSERWMTCAQAVCWLYATLVAVAAVIQRKIDLHRTWIMRSYALTYTFVVSRLAMDVLHYHPSPVVGGNSGFILMSSLAALVLADLASMKKPGWSLA</sequence>
<keyword evidence="1" id="KW-0472">Membrane</keyword>
<feature type="transmembrane region" description="Helical" evidence="1">
    <location>
        <begin position="144"/>
        <end position="165"/>
    </location>
</feature>
<reference evidence="2 3" key="1">
    <citation type="submission" date="2019-12" db="EMBL/GenBank/DDBJ databases">
        <title>Novel species isolated from a subtropical stream in China.</title>
        <authorList>
            <person name="Lu H."/>
        </authorList>
    </citation>
    <scope>NUCLEOTIDE SEQUENCE [LARGE SCALE GENOMIC DNA]</scope>
    <source>
        <strain evidence="2 3">FT107W</strain>
    </source>
</reference>
<evidence type="ECO:0000256" key="1">
    <source>
        <dbReference type="SAM" id="Phobius"/>
    </source>
</evidence>
<dbReference type="Proteomes" id="UP000484875">
    <property type="component" value="Unassembled WGS sequence"/>
</dbReference>
<keyword evidence="3" id="KW-1185">Reference proteome</keyword>
<protein>
    <submittedName>
        <fullName evidence="2">DUF2306 domain-containing protein</fullName>
    </submittedName>
</protein>
<evidence type="ECO:0000313" key="2">
    <source>
        <dbReference type="EMBL" id="MYN15460.1"/>
    </source>
</evidence>
<accession>A0A845H9F4</accession>
<feature type="transmembrane region" description="Helical" evidence="1">
    <location>
        <begin position="84"/>
        <end position="102"/>
    </location>
</feature>
<keyword evidence="1" id="KW-1133">Transmembrane helix</keyword>
<feature type="transmembrane region" description="Helical" evidence="1">
    <location>
        <begin position="114"/>
        <end position="132"/>
    </location>
</feature>
<feature type="transmembrane region" description="Helical" evidence="1">
    <location>
        <begin position="50"/>
        <end position="72"/>
    </location>
</feature>
<comment type="caution">
    <text evidence="2">The sequence shown here is derived from an EMBL/GenBank/DDBJ whole genome shotgun (WGS) entry which is preliminary data.</text>
</comment>